<dbReference type="AlphaFoldDB" id="A0A1M4X722"/>
<proteinExistence type="predicted"/>
<dbReference type="EMBL" id="FQUL01000034">
    <property type="protein sequence ID" value="SHE89183.1"/>
    <property type="molecule type" value="Genomic_DNA"/>
</dbReference>
<evidence type="ECO:0000313" key="2">
    <source>
        <dbReference type="Proteomes" id="UP000184295"/>
    </source>
</evidence>
<accession>A0A1M4X722</accession>
<evidence type="ECO:0000313" key="1">
    <source>
        <dbReference type="EMBL" id="SHE89183.1"/>
    </source>
</evidence>
<protein>
    <submittedName>
        <fullName evidence="1">Uncharacterized protein</fullName>
    </submittedName>
</protein>
<keyword evidence="2" id="KW-1185">Reference proteome</keyword>
<dbReference type="Proteomes" id="UP000184295">
    <property type="component" value="Unassembled WGS sequence"/>
</dbReference>
<reference evidence="2" key="1">
    <citation type="submission" date="2016-11" db="EMBL/GenBank/DDBJ databases">
        <authorList>
            <person name="Varghese N."/>
            <person name="Submissions S."/>
        </authorList>
    </citation>
    <scope>NUCLEOTIDE SEQUENCE [LARGE SCALE GENOMIC DNA]</scope>
    <source>
        <strain evidence="2">DSM 19514</strain>
    </source>
</reference>
<sequence>MDESRMDVDALHDKIGRLEVEREFSAMKPGVISLQNRDAR</sequence>
<organism evidence="1 2">
    <name type="scientific">Ferrithrix thermotolerans DSM 19514</name>
    <dbReference type="NCBI Taxonomy" id="1121881"/>
    <lineage>
        <taxon>Bacteria</taxon>
        <taxon>Bacillati</taxon>
        <taxon>Actinomycetota</taxon>
        <taxon>Acidimicrobiia</taxon>
        <taxon>Acidimicrobiales</taxon>
        <taxon>Acidimicrobiaceae</taxon>
        <taxon>Ferrithrix</taxon>
    </lineage>
</organism>
<name>A0A1M4X722_9ACTN</name>
<gene>
    <name evidence="1" type="ORF">SAMN02745225_01918</name>
</gene>